<dbReference type="AlphaFoldDB" id="A0A1F5PKW7"/>
<evidence type="ECO:0000256" key="1">
    <source>
        <dbReference type="SAM" id="Phobius"/>
    </source>
</evidence>
<dbReference type="InterPro" id="IPR011041">
    <property type="entry name" value="Quinoprot_gluc/sorb_DH_b-prop"/>
</dbReference>
<keyword evidence="1" id="KW-0472">Membrane</keyword>
<dbReference type="InterPro" id="IPR054539">
    <property type="entry name" value="Beta-prop_PDH"/>
</dbReference>
<dbReference type="Gene3D" id="2.120.10.30">
    <property type="entry name" value="TolB, C-terminal domain"/>
    <property type="match status" value="1"/>
</dbReference>
<accession>A0A1F5PKW7</accession>
<dbReference type="Pfam" id="PF22807">
    <property type="entry name" value="TrAA12"/>
    <property type="match status" value="1"/>
</dbReference>
<keyword evidence="1" id="KW-1133">Transmembrane helix</keyword>
<dbReference type="PANTHER" id="PTHR19328:SF53">
    <property type="entry name" value="MEMBRANE PROTEIN"/>
    <property type="match status" value="1"/>
</dbReference>
<keyword evidence="1" id="KW-0812">Transmembrane</keyword>
<dbReference type="InterPro" id="IPR011042">
    <property type="entry name" value="6-blade_b-propeller_TolB-like"/>
</dbReference>
<evidence type="ECO:0000259" key="2">
    <source>
        <dbReference type="Pfam" id="PF22807"/>
    </source>
</evidence>
<organism evidence="3 4">
    <name type="scientific">Candidatus Doudnabacteria bacterium RIFCSPHIGHO2_12_FULL_48_16</name>
    <dbReference type="NCBI Taxonomy" id="1817838"/>
    <lineage>
        <taxon>Bacteria</taxon>
        <taxon>Candidatus Doudnaibacteriota</taxon>
    </lineage>
</organism>
<reference evidence="3 4" key="1">
    <citation type="journal article" date="2016" name="Nat. Commun.">
        <title>Thousands of microbial genomes shed light on interconnected biogeochemical processes in an aquifer system.</title>
        <authorList>
            <person name="Anantharaman K."/>
            <person name="Brown C.T."/>
            <person name="Hug L.A."/>
            <person name="Sharon I."/>
            <person name="Castelle C.J."/>
            <person name="Probst A.J."/>
            <person name="Thomas B.C."/>
            <person name="Singh A."/>
            <person name="Wilkins M.J."/>
            <person name="Karaoz U."/>
            <person name="Brodie E.L."/>
            <person name="Williams K.H."/>
            <person name="Hubbard S.S."/>
            <person name="Banfield J.F."/>
        </authorList>
    </citation>
    <scope>NUCLEOTIDE SEQUENCE [LARGE SCALE GENOMIC DNA]</scope>
</reference>
<feature type="domain" description="Pyrroloquinoline quinone-dependent pyranose dehydrogenase beta-propeller" evidence="2">
    <location>
        <begin position="58"/>
        <end position="391"/>
    </location>
</feature>
<protein>
    <recommendedName>
        <fullName evidence="2">Pyrroloquinoline quinone-dependent pyranose dehydrogenase beta-propeller domain-containing protein</fullName>
    </recommendedName>
</protein>
<evidence type="ECO:0000313" key="3">
    <source>
        <dbReference type="EMBL" id="OGE90573.1"/>
    </source>
</evidence>
<dbReference type="SUPFAM" id="SSF50952">
    <property type="entry name" value="Soluble quinoprotein glucose dehydrogenase"/>
    <property type="match status" value="1"/>
</dbReference>
<name>A0A1F5PKW7_9BACT</name>
<feature type="transmembrane region" description="Helical" evidence="1">
    <location>
        <begin position="7"/>
        <end position="24"/>
    </location>
</feature>
<dbReference type="Proteomes" id="UP000177682">
    <property type="component" value="Unassembled WGS sequence"/>
</dbReference>
<comment type="caution">
    <text evidence="3">The sequence shown here is derived from an EMBL/GenBank/DDBJ whole genome shotgun (WGS) entry which is preliminary data.</text>
</comment>
<sequence>MKIFLKNLVVVAAGVAILYGIYFYQVNLRGEVPAAPKTSDNGGNINKPGENLTKMPLKVPDNFKIEIFADKLPGARVMAFDGFGNLWVSRTSAGVVTMLEIKSGKVVSQNDVLRKLNNPHGLAFDPQNSGALYFAQEGKITRIATYSDDKGTKIADLPAGGGHFTRTLKFGPDGRLYVSIGSSCNVCEEKDDRRAAIYSMKPDGSDFKQFASGLRNTVFFDWSYVDGRMWGTDMGRDNLGDNTPPDEINILEEGKNYGWPICYAQNVHDTAFDKKVYIQDPCNGKTPPAIELQAHSAPLGLGFVPEEGWPEEYWYDLIVAFHGSWNRSEPTGYKLMRVKLDAKANFEGLEDFISGWFSQGTALGRPVDVLIQPGGVMYVSDDKAGVIYKINYQGRGN</sequence>
<proteinExistence type="predicted"/>
<dbReference type="EMBL" id="MFEY01000005">
    <property type="protein sequence ID" value="OGE90573.1"/>
    <property type="molecule type" value="Genomic_DNA"/>
</dbReference>
<gene>
    <name evidence="3" type="ORF">A3E29_02140</name>
</gene>
<evidence type="ECO:0000313" key="4">
    <source>
        <dbReference type="Proteomes" id="UP000177682"/>
    </source>
</evidence>
<dbReference type="PANTHER" id="PTHR19328">
    <property type="entry name" value="HEDGEHOG-INTERACTING PROTEIN"/>
    <property type="match status" value="1"/>
</dbReference>